<protein>
    <recommendedName>
        <fullName evidence="1">SIS domain-containing protein</fullName>
    </recommendedName>
</protein>
<dbReference type="Proteomes" id="UP000193285">
    <property type="component" value="Unassembled WGS sequence"/>
</dbReference>
<evidence type="ECO:0000259" key="1">
    <source>
        <dbReference type="PROSITE" id="PS51464"/>
    </source>
</evidence>
<dbReference type="PANTHER" id="PTHR30390:SF6">
    <property type="entry name" value="DNAA INITIATOR-ASSOCIATING PROTEIN DIAA"/>
    <property type="match status" value="1"/>
</dbReference>
<dbReference type="CDD" id="cd05006">
    <property type="entry name" value="SIS_GmhA"/>
    <property type="match status" value="1"/>
</dbReference>
<sequence length="204" mass="21607">MLAFIDGELTKTRVSLDALQHPQYQKTLMDISCQIIASLRSGGKVMFCGNGGSAADSQHLAAELVGRQNYDRAPAAGLALTVDTSALTALGNDYGYETVFARQVEALGREGDVLIGISTSGRSANVVRALEAAKAKGIVTVSFTGDRPRDMGIAEYQLNVPADETAKIQELHILCGHIIFALVERGLFPIARSSGSRLLAGTGR</sequence>
<proteinExistence type="predicted"/>
<dbReference type="STRING" id="767916.AWB91_12665"/>
<dbReference type="GO" id="GO:0097367">
    <property type="term" value="F:carbohydrate derivative binding"/>
    <property type="evidence" value="ECO:0007669"/>
    <property type="project" value="InterPro"/>
</dbReference>
<dbReference type="InterPro" id="IPR050099">
    <property type="entry name" value="SIS_GmhA/DiaA_subfam"/>
</dbReference>
<dbReference type="EMBL" id="LQPN01000072">
    <property type="protein sequence ID" value="ORW38412.1"/>
    <property type="molecule type" value="Genomic_DNA"/>
</dbReference>
<dbReference type="InterPro" id="IPR046348">
    <property type="entry name" value="SIS_dom_sf"/>
</dbReference>
<name>A0A1X2A4Q9_9MYCO</name>
<dbReference type="PROSITE" id="PS51464">
    <property type="entry name" value="SIS"/>
    <property type="match status" value="1"/>
</dbReference>
<dbReference type="Pfam" id="PF13580">
    <property type="entry name" value="SIS_2"/>
    <property type="match status" value="1"/>
</dbReference>
<accession>A0A1X2A4Q9</accession>
<dbReference type="SUPFAM" id="SSF53697">
    <property type="entry name" value="SIS domain"/>
    <property type="match status" value="1"/>
</dbReference>
<reference evidence="2 3" key="1">
    <citation type="journal article" date="2015" name="Emerg. Microbes Infect.">
        <title>Characterization of 17 strains belonging to the Mycobacterium simiae complex and description of Mycobacterium paraense sp. nov.</title>
        <authorList>
            <person name="Fusco da Costa A.R."/>
            <person name="Fedrizzi T."/>
            <person name="Lopes M.L."/>
            <person name="Pecorari M."/>
            <person name="Oliveira da Costa W.L."/>
            <person name="Giacobazzi E."/>
            <person name="da Costa Bahia J.R."/>
            <person name="De Sanctis V."/>
            <person name="Batista Lima K.V."/>
            <person name="Bertorelli R."/>
            <person name="Grottola A."/>
            <person name="Fabio A."/>
            <person name="Mariottini A."/>
            <person name="Ferretti P."/>
            <person name="Di Leva F."/>
            <person name="Fregni Serpini G."/>
            <person name="Tagliazucchi S."/>
            <person name="Rumpianesi F."/>
            <person name="Jousson O."/>
            <person name="Segata N."/>
            <person name="Tortoli E."/>
        </authorList>
    </citation>
    <scope>NUCLEOTIDE SEQUENCE [LARGE SCALE GENOMIC DNA]</scope>
    <source>
        <strain evidence="2 3">IEC33</strain>
    </source>
</reference>
<dbReference type="Gene3D" id="3.40.50.10490">
    <property type="entry name" value="Glucose-6-phosphate isomerase like protein, domain 1"/>
    <property type="match status" value="1"/>
</dbReference>
<dbReference type="OrthoDB" id="9810929at2"/>
<dbReference type="AlphaFoldDB" id="A0A1X2A4Q9"/>
<dbReference type="InterPro" id="IPR035461">
    <property type="entry name" value="GmhA/DiaA"/>
</dbReference>
<comment type="caution">
    <text evidence="2">The sequence shown here is derived from an EMBL/GenBank/DDBJ whole genome shotgun (WGS) entry which is preliminary data.</text>
</comment>
<dbReference type="GO" id="GO:1901135">
    <property type="term" value="P:carbohydrate derivative metabolic process"/>
    <property type="evidence" value="ECO:0007669"/>
    <property type="project" value="InterPro"/>
</dbReference>
<dbReference type="PANTHER" id="PTHR30390">
    <property type="entry name" value="SEDOHEPTULOSE 7-PHOSPHATE ISOMERASE / DNAA INITIATOR-ASSOCIATING FACTOR FOR REPLICATION INITIATION"/>
    <property type="match status" value="1"/>
</dbReference>
<evidence type="ECO:0000313" key="2">
    <source>
        <dbReference type="EMBL" id="ORW38412.1"/>
    </source>
</evidence>
<feature type="domain" description="SIS" evidence="1">
    <location>
        <begin position="35"/>
        <end position="189"/>
    </location>
</feature>
<gene>
    <name evidence="2" type="ORF">AWB90_23830</name>
</gene>
<dbReference type="InterPro" id="IPR001347">
    <property type="entry name" value="SIS_dom"/>
</dbReference>
<evidence type="ECO:0000313" key="3">
    <source>
        <dbReference type="Proteomes" id="UP000193285"/>
    </source>
</evidence>
<organism evidence="2 3">
    <name type="scientific">Mycobacterium paraense</name>
    <dbReference type="NCBI Taxonomy" id="767916"/>
    <lineage>
        <taxon>Bacteria</taxon>
        <taxon>Bacillati</taxon>
        <taxon>Actinomycetota</taxon>
        <taxon>Actinomycetes</taxon>
        <taxon>Mycobacteriales</taxon>
        <taxon>Mycobacteriaceae</taxon>
        <taxon>Mycobacterium</taxon>
        <taxon>Mycobacterium simiae complex</taxon>
    </lineage>
</organism>